<protein>
    <submittedName>
        <fullName evidence="2">Putative secreted protein</fullName>
    </submittedName>
</protein>
<name>A0A6M2D9Z8_RHIMP</name>
<organism evidence="2">
    <name type="scientific">Rhipicephalus microplus</name>
    <name type="common">Cattle tick</name>
    <name type="synonym">Boophilus microplus</name>
    <dbReference type="NCBI Taxonomy" id="6941"/>
    <lineage>
        <taxon>Eukaryota</taxon>
        <taxon>Metazoa</taxon>
        <taxon>Ecdysozoa</taxon>
        <taxon>Arthropoda</taxon>
        <taxon>Chelicerata</taxon>
        <taxon>Arachnida</taxon>
        <taxon>Acari</taxon>
        <taxon>Parasitiformes</taxon>
        <taxon>Ixodida</taxon>
        <taxon>Ixodoidea</taxon>
        <taxon>Ixodidae</taxon>
        <taxon>Rhipicephalinae</taxon>
        <taxon>Rhipicephalus</taxon>
        <taxon>Boophilus</taxon>
    </lineage>
</organism>
<keyword evidence="1" id="KW-0732">Signal</keyword>
<reference evidence="2" key="1">
    <citation type="submission" date="2019-09" db="EMBL/GenBank/DDBJ databases">
        <title>Organ-specific transcriptomic study of the physiology of the cattle tick, Rhipicephalus microplus.</title>
        <authorList>
            <person name="Tirloni L."/>
            <person name="Braz G."/>
            <person name="Gandara A.C.P."/>
            <person name="Sabadin G.A."/>
            <person name="da Silva R.M."/>
            <person name="Guizzo M.G."/>
            <person name="Machado J.A."/>
            <person name="Costa E.P."/>
            <person name="Gomes H.F."/>
            <person name="Moraes J."/>
            <person name="Mota M.B.S."/>
            <person name="Mesquita R.D."/>
            <person name="Alvarenga P.H."/>
            <person name="Alves F."/>
            <person name="Seixas A."/>
            <person name="da Fonseca R.N."/>
            <person name="Fogaca A."/>
            <person name="Logullo C."/>
            <person name="Tanaka A."/>
            <person name="Daffre S."/>
            <person name="Termignoni C."/>
            <person name="Vaz I.S.Jr."/>
            <person name="Oliveira P.L."/>
            <person name="Ribeiro J.M."/>
        </authorList>
    </citation>
    <scope>NUCLEOTIDE SEQUENCE</scope>
    <source>
        <strain evidence="2">Porto Alegre</strain>
    </source>
</reference>
<feature type="signal peptide" evidence="1">
    <location>
        <begin position="1"/>
        <end position="20"/>
    </location>
</feature>
<sequence>MFCFFFFFFYMVIKFISLQASKPQQMTRKNVPFRIHSPSDVKGRFRSLRTSYRDVLNNLPRCGHHAALLASFCNCFHTFTSKNRNNRNYFVSEKV</sequence>
<evidence type="ECO:0000256" key="1">
    <source>
        <dbReference type="SAM" id="SignalP"/>
    </source>
</evidence>
<accession>A0A6M2D9Z8</accession>
<feature type="chain" id="PRO_5026952089" evidence="1">
    <location>
        <begin position="21"/>
        <end position="95"/>
    </location>
</feature>
<evidence type="ECO:0000313" key="2">
    <source>
        <dbReference type="EMBL" id="NOV42935.1"/>
    </source>
</evidence>
<proteinExistence type="predicted"/>
<dbReference type="AlphaFoldDB" id="A0A6M2D9Z8"/>
<dbReference type="EMBL" id="GHWJ01010198">
    <property type="protein sequence ID" value="NOV42935.1"/>
    <property type="molecule type" value="Transcribed_RNA"/>
</dbReference>